<dbReference type="STRING" id="81824.A9V7D0"/>
<accession>A9V7D0</accession>
<feature type="region of interest" description="Disordered" evidence="14">
    <location>
        <begin position="675"/>
        <end position="698"/>
    </location>
</feature>
<dbReference type="GO" id="GO:0005524">
    <property type="term" value="F:ATP binding"/>
    <property type="evidence" value="ECO:0007669"/>
    <property type="project" value="UniProtKB-KW"/>
</dbReference>
<proteinExistence type="inferred from homology"/>
<evidence type="ECO:0000313" key="19">
    <source>
        <dbReference type="Proteomes" id="UP000001357"/>
    </source>
</evidence>
<dbReference type="Pfam" id="PF00270">
    <property type="entry name" value="DEAD"/>
    <property type="match status" value="1"/>
</dbReference>
<evidence type="ECO:0000256" key="10">
    <source>
        <dbReference type="ARBA" id="ARBA00037954"/>
    </source>
</evidence>
<dbReference type="OMA" id="ARDIKHM"/>
<keyword evidence="9" id="KW-0539">Nucleus</keyword>
<dbReference type="PANTHER" id="PTHR47958">
    <property type="entry name" value="ATP-DEPENDENT RNA HELICASE DBP3"/>
    <property type="match status" value="1"/>
</dbReference>
<dbReference type="GO" id="GO:0003729">
    <property type="term" value="F:mRNA binding"/>
    <property type="evidence" value="ECO:0000318"/>
    <property type="project" value="GO_Central"/>
</dbReference>
<dbReference type="InterPro" id="IPR001650">
    <property type="entry name" value="Helicase_C-like"/>
</dbReference>
<evidence type="ECO:0000313" key="18">
    <source>
        <dbReference type="EMBL" id="EDQ86493.1"/>
    </source>
</evidence>
<evidence type="ECO:0000259" key="17">
    <source>
        <dbReference type="PROSITE" id="PS51195"/>
    </source>
</evidence>
<dbReference type="GO" id="GO:0016787">
    <property type="term" value="F:hydrolase activity"/>
    <property type="evidence" value="ECO:0007669"/>
    <property type="project" value="UniProtKB-KW"/>
</dbReference>
<keyword evidence="3" id="KW-0507">mRNA processing</keyword>
<dbReference type="InterPro" id="IPR014014">
    <property type="entry name" value="RNA_helicase_DEAD_Q_motif"/>
</dbReference>
<feature type="compositionally biased region" description="Basic and acidic residues" evidence="14">
    <location>
        <begin position="80"/>
        <end position="104"/>
    </location>
</feature>
<dbReference type="AlphaFoldDB" id="A9V7D0"/>
<dbReference type="GO" id="GO:0000398">
    <property type="term" value="P:mRNA splicing, via spliceosome"/>
    <property type="evidence" value="ECO:0000318"/>
    <property type="project" value="GO_Central"/>
</dbReference>
<evidence type="ECO:0000259" key="15">
    <source>
        <dbReference type="PROSITE" id="PS51192"/>
    </source>
</evidence>
<dbReference type="RefSeq" id="XP_001748606.1">
    <property type="nucleotide sequence ID" value="XM_001748554.1"/>
</dbReference>
<sequence length="698" mass="79452">MAAIVATVADRVETGTSAGIMTGTNAVPRPAAVPNQDPSKPKQPLSLEELMKKHERAKEESNKPKFMSKKKREALAARLAAEEKAQKEQQEKELRDKRKQLEREARDARFGEGLAWQTEDERNAELKDIRKRYFGRQREKRKIRRMNDKKFVFDWDEKDDTSTDYNPLYKEKHEVQLFGRGHIAGIDVVQQLKDKGEFYEAMLEKRRSEEQKATHEAARRRDARDQAKMAKQRHDTRHWSEKPLDEMTNRDWRIFREDFNIACKGGNIPPPLRSWDEAGLNPEMLKAIQKLGFENPTPIQRAAIPIGLNNRDIIGVAETGSGKTLAFVLPLLNWIISLPQLVREQDIDNGPYAVILAPTRDLAQQIEDEANKFARPLGVRLVSVIGGHSREDQSFKLNQGCEVVIATPGRLIDVLDNHYMVLNQCSYIVMDEADRMLDMGFEPEVQRILEYIPVSNMKPDTDEAEDQHLLAENSRNKAKYRQTVLFTATMPTSVERLARTYLRRPATVNIGVAGRAADRVEQRVLMLSEKQKRNELVKLLDSMEPPVIIFVNQKKGADVLTKSLEKMGYRASALHGGKSQDLRERALSQLKDKTKDILVATDVAGRGIDIKGISMVINYDMAKNIEDYTHRIGRTGRAGSSGVAVTFLTEEDSKVFWDLKEMLKSSKNSVCPRELEQHPEAQHKPGTAVNKFGRKETL</sequence>
<dbReference type="CDD" id="cd18787">
    <property type="entry name" value="SF2_C_DEAD"/>
    <property type="match status" value="1"/>
</dbReference>
<dbReference type="InParanoid" id="A9V7D0"/>
<dbReference type="Pfam" id="PF00271">
    <property type="entry name" value="Helicase_C"/>
    <property type="match status" value="1"/>
</dbReference>
<gene>
    <name evidence="18" type="ORF">MONBRDRAFT_10827</name>
</gene>
<dbReference type="PROSITE" id="PS00039">
    <property type="entry name" value="DEAD_ATP_HELICASE"/>
    <property type="match status" value="1"/>
</dbReference>
<dbReference type="SUPFAM" id="SSF52540">
    <property type="entry name" value="P-loop containing nucleoside triphosphate hydrolases"/>
    <property type="match status" value="2"/>
</dbReference>
<evidence type="ECO:0000259" key="16">
    <source>
        <dbReference type="PROSITE" id="PS51194"/>
    </source>
</evidence>
<protein>
    <recommendedName>
        <fullName evidence="2">RNA helicase</fullName>
        <ecNumber evidence="2">3.6.4.13</ecNumber>
    </recommendedName>
</protein>
<dbReference type="FunFam" id="3.40.50.300:FF:000520">
    <property type="entry name" value="probable ATP-dependent RNA helicase DDX23"/>
    <property type="match status" value="1"/>
</dbReference>
<evidence type="ECO:0000256" key="14">
    <source>
        <dbReference type="SAM" id="MobiDB-lite"/>
    </source>
</evidence>
<organism evidence="18 19">
    <name type="scientific">Monosiga brevicollis</name>
    <name type="common">Choanoflagellate</name>
    <dbReference type="NCBI Taxonomy" id="81824"/>
    <lineage>
        <taxon>Eukaryota</taxon>
        <taxon>Choanoflagellata</taxon>
        <taxon>Craspedida</taxon>
        <taxon>Salpingoecidae</taxon>
        <taxon>Monosiga</taxon>
    </lineage>
</organism>
<keyword evidence="19" id="KW-1185">Reference proteome</keyword>
<keyword evidence="6 13" id="KW-0347">Helicase</keyword>
<feature type="compositionally biased region" description="Basic and acidic residues" evidence="14">
    <location>
        <begin position="49"/>
        <end position="63"/>
    </location>
</feature>
<dbReference type="InterPro" id="IPR014001">
    <property type="entry name" value="Helicase_ATP-bd"/>
</dbReference>
<evidence type="ECO:0000256" key="13">
    <source>
        <dbReference type="RuleBase" id="RU000492"/>
    </source>
</evidence>
<evidence type="ECO:0000256" key="3">
    <source>
        <dbReference type="ARBA" id="ARBA00022664"/>
    </source>
</evidence>
<dbReference type="GeneID" id="5893901"/>
<feature type="domain" description="DEAD-box RNA helicase Q" evidence="17">
    <location>
        <begin position="273"/>
        <end position="301"/>
    </location>
</feature>
<evidence type="ECO:0000256" key="4">
    <source>
        <dbReference type="ARBA" id="ARBA00022741"/>
    </source>
</evidence>
<dbReference type="PROSITE" id="PS51195">
    <property type="entry name" value="Q_MOTIF"/>
    <property type="match status" value="1"/>
</dbReference>
<reference evidence="18 19" key="1">
    <citation type="journal article" date="2008" name="Nature">
        <title>The genome of the choanoflagellate Monosiga brevicollis and the origin of metazoans.</title>
        <authorList>
            <consortium name="JGI Sequencing"/>
            <person name="King N."/>
            <person name="Westbrook M.J."/>
            <person name="Young S.L."/>
            <person name="Kuo A."/>
            <person name="Abedin M."/>
            <person name="Chapman J."/>
            <person name="Fairclough S."/>
            <person name="Hellsten U."/>
            <person name="Isogai Y."/>
            <person name="Letunic I."/>
            <person name="Marr M."/>
            <person name="Pincus D."/>
            <person name="Putnam N."/>
            <person name="Rokas A."/>
            <person name="Wright K.J."/>
            <person name="Zuzow R."/>
            <person name="Dirks W."/>
            <person name="Good M."/>
            <person name="Goodstein D."/>
            <person name="Lemons D."/>
            <person name="Li W."/>
            <person name="Lyons J.B."/>
            <person name="Morris A."/>
            <person name="Nichols S."/>
            <person name="Richter D.J."/>
            <person name="Salamov A."/>
            <person name="Bork P."/>
            <person name="Lim W.A."/>
            <person name="Manning G."/>
            <person name="Miller W.T."/>
            <person name="McGinnis W."/>
            <person name="Shapiro H."/>
            <person name="Tjian R."/>
            <person name="Grigoriev I.V."/>
            <person name="Rokhsar D."/>
        </authorList>
    </citation>
    <scope>NUCLEOTIDE SEQUENCE [LARGE SCALE GENOMIC DNA]</scope>
    <source>
        <strain evidence="19">MX1 / ATCC 50154</strain>
    </source>
</reference>
<feature type="region of interest" description="Disordered" evidence="14">
    <location>
        <begin position="19"/>
        <end position="104"/>
    </location>
</feature>
<feature type="domain" description="Helicase C-terminal" evidence="16">
    <location>
        <begin position="535"/>
        <end position="679"/>
    </location>
</feature>
<keyword evidence="4 13" id="KW-0547">Nucleotide-binding</keyword>
<evidence type="ECO:0000256" key="12">
    <source>
        <dbReference type="PROSITE-ProRule" id="PRU00552"/>
    </source>
</evidence>
<feature type="domain" description="Helicase ATP-binding" evidence="15">
    <location>
        <begin position="304"/>
        <end position="508"/>
    </location>
</feature>
<dbReference type="PROSITE" id="PS51192">
    <property type="entry name" value="HELICASE_ATP_BIND_1"/>
    <property type="match status" value="1"/>
</dbReference>
<evidence type="ECO:0000256" key="7">
    <source>
        <dbReference type="ARBA" id="ARBA00022840"/>
    </source>
</evidence>
<feature type="compositionally biased region" description="Basic and acidic residues" evidence="14">
    <location>
        <begin position="207"/>
        <end position="228"/>
    </location>
</feature>
<dbReference type="Proteomes" id="UP000001357">
    <property type="component" value="Unassembled WGS sequence"/>
</dbReference>
<comment type="similarity">
    <text evidence="10">Belongs to the DEAD box helicase family. DDX23/PRP28 subfamily.</text>
</comment>
<dbReference type="KEGG" id="mbr:MONBRDRAFT_10827"/>
<dbReference type="Gene3D" id="3.40.50.300">
    <property type="entry name" value="P-loop containing nucleotide triphosphate hydrolases"/>
    <property type="match status" value="2"/>
</dbReference>
<feature type="short sequence motif" description="Q motif" evidence="12">
    <location>
        <begin position="273"/>
        <end position="301"/>
    </location>
</feature>
<dbReference type="SMART" id="SM00490">
    <property type="entry name" value="HELICc"/>
    <property type="match status" value="1"/>
</dbReference>
<dbReference type="InterPro" id="IPR027417">
    <property type="entry name" value="P-loop_NTPase"/>
</dbReference>
<evidence type="ECO:0000256" key="5">
    <source>
        <dbReference type="ARBA" id="ARBA00022801"/>
    </source>
</evidence>
<dbReference type="SMART" id="SM00487">
    <property type="entry name" value="DEXDc"/>
    <property type="match status" value="1"/>
</dbReference>
<keyword evidence="5 13" id="KW-0378">Hydrolase</keyword>
<dbReference type="FunCoup" id="A9V7D0">
    <property type="interactions" value="1481"/>
</dbReference>
<dbReference type="InterPro" id="IPR057479">
    <property type="entry name" value="PRP28/DDX23-like_helical"/>
</dbReference>
<evidence type="ECO:0000256" key="9">
    <source>
        <dbReference type="ARBA" id="ARBA00023242"/>
    </source>
</evidence>
<dbReference type="CDD" id="cd17945">
    <property type="entry name" value="DEADc_DDX23"/>
    <property type="match status" value="1"/>
</dbReference>
<dbReference type="PROSITE" id="PS51194">
    <property type="entry name" value="HELICASE_CTER"/>
    <property type="match status" value="1"/>
</dbReference>
<evidence type="ECO:0000256" key="2">
    <source>
        <dbReference type="ARBA" id="ARBA00012552"/>
    </source>
</evidence>
<keyword evidence="7 13" id="KW-0067">ATP-binding</keyword>
<comment type="catalytic activity">
    <reaction evidence="11">
        <text>ATP + H2O = ADP + phosphate + H(+)</text>
        <dbReference type="Rhea" id="RHEA:13065"/>
        <dbReference type="ChEBI" id="CHEBI:15377"/>
        <dbReference type="ChEBI" id="CHEBI:15378"/>
        <dbReference type="ChEBI" id="CHEBI:30616"/>
        <dbReference type="ChEBI" id="CHEBI:43474"/>
        <dbReference type="ChEBI" id="CHEBI:456216"/>
        <dbReference type="EC" id="3.6.4.13"/>
    </reaction>
</comment>
<evidence type="ECO:0000256" key="6">
    <source>
        <dbReference type="ARBA" id="ARBA00022806"/>
    </source>
</evidence>
<dbReference type="eggNOG" id="KOG0333">
    <property type="taxonomic scope" value="Eukaryota"/>
</dbReference>
<comment type="subcellular location">
    <subcellularLocation>
        <location evidence="1">Nucleus</location>
    </subcellularLocation>
</comment>
<feature type="region of interest" description="Disordered" evidence="14">
    <location>
        <begin position="207"/>
        <end position="238"/>
    </location>
</feature>
<dbReference type="EC" id="3.6.4.13" evidence="2"/>
<keyword evidence="8" id="KW-0508">mRNA splicing</keyword>
<dbReference type="InterPro" id="IPR000629">
    <property type="entry name" value="RNA-helicase_DEAD-box_CS"/>
</dbReference>
<dbReference type="GO" id="GO:0003724">
    <property type="term" value="F:RNA helicase activity"/>
    <property type="evidence" value="ECO:0007669"/>
    <property type="project" value="UniProtKB-EC"/>
</dbReference>
<dbReference type="GO" id="GO:0071013">
    <property type="term" value="C:catalytic step 2 spliceosome"/>
    <property type="evidence" value="ECO:0000318"/>
    <property type="project" value="GO_Central"/>
</dbReference>
<dbReference type="InterPro" id="IPR011545">
    <property type="entry name" value="DEAD/DEAH_box_helicase_dom"/>
</dbReference>
<dbReference type="EMBL" id="CH991565">
    <property type="protein sequence ID" value="EDQ86493.1"/>
    <property type="molecule type" value="Genomic_DNA"/>
</dbReference>
<evidence type="ECO:0000256" key="11">
    <source>
        <dbReference type="ARBA" id="ARBA00047984"/>
    </source>
</evidence>
<dbReference type="FunFam" id="3.40.50.300:FF:000322">
    <property type="entry name" value="probable ATP-dependent RNA helicase DDX23"/>
    <property type="match status" value="1"/>
</dbReference>
<dbReference type="Pfam" id="PF25430">
    <property type="entry name" value="DDX23"/>
    <property type="match status" value="1"/>
</dbReference>
<evidence type="ECO:0000256" key="1">
    <source>
        <dbReference type="ARBA" id="ARBA00004123"/>
    </source>
</evidence>
<evidence type="ECO:0000256" key="8">
    <source>
        <dbReference type="ARBA" id="ARBA00023187"/>
    </source>
</evidence>
<name>A9V7D0_MONBE</name>